<evidence type="ECO:0000256" key="6">
    <source>
        <dbReference type="ARBA" id="ARBA00023136"/>
    </source>
</evidence>
<keyword evidence="2" id="KW-0813">Transport</keyword>
<comment type="subcellular location">
    <subcellularLocation>
        <location evidence="1">Membrane</location>
    </subcellularLocation>
</comment>
<dbReference type="GO" id="GO:0016887">
    <property type="term" value="F:ATP hydrolysis activity"/>
    <property type="evidence" value="ECO:0007669"/>
    <property type="project" value="InterPro"/>
</dbReference>
<feature type="domain" description="ABC transporter" evidence="7">
    <location>
        <begin position="30"/>
        <end position="126"/>
    </location>
</feature>
<organism evidence="8">
    <name type="scientific">marine sediment metagenome</name>
    <dbReference type="NCBI Taxonomy" id="412755"/>
    <lineage>
        <taxon>unclassified sequences</taxon>
        <taxon>metagenomes</taxon>
        <taxon>ecological metagenomes</taxon>
    </lineage>
</organism>
<dbReference type="InterPro" id="IPR050388">
    <property type="entry name" value="ABC_Ni/Peptide_Import"/>
</dbReference>
<dbReference type="SUPFAM" id="SSF52540">
    <property type="entry name" value="P-loop containing nucleoside triphosphate hydrolases"/>
    <property type="match status" value="1"/>
</dbReference>
<evidence type="ECO:0000256" key="1">
    <source>
        <dbReference type="ARBA" id="ARBA00004370"/>
    </source>
</evidence>
<sequence>MSGTLRNENLIKTEDLHTYFYTERGVVRALSGVNVEVKKRKILGIIGESGCGKSVTALSIMQLIPYPLGKIVKGKILYYSDEKEKKFVDLAKINEKRMRNIRGKEIAMIFQEPMTSLNPVYSIGDQITEAILTHENTN</sequence>
<evidence type="ECO:0000256" key="5">
    <source>
        <dbReference type="ARBA" id="ARBA00022967"/>
    </source>
</evidence>
<evidence type="ECO:0000256" key="2">
    <source>
        <dbReference type="ARBA" id="ARBA00022448"/>
    </source>
</evidence>
<dbReference type="InterPro" id="IPR027417">
    <property type="entry name" value="P-loop_NTPase"/>
</dbReference>
<feature type="non-terminal residue" evidence="8">
    <location>
        <position position="138"/>
    </location>
</feature>
<gene>
    <name evidence="8" type="ORF">S12H4_46965</name>
</gene>
<evidence type="ECO:0000256" key="3">
    <source>
        <dbReference type="ARBA" id="ARBA00022475"/>
    </source>
</evidence>
<evidence type="ECO:0000259" key="7">
    <source>
        <dbReference type="Pfam" id="PF00005"/>
    </source>
</evidence>
<dbReference type="PANTHER" id="PTHR43297:SF14">
    <property type="entry name" value="ATPASE AAA-TYPE CORE DOMAIN-CONTAINING PROTEIN"/>
    <property type="match status" value="1"/>
</dbReference>
<comment type="caution">
    <text evidence="8">The sequence shown here is derived from an EMBL/GenBank/DDBJ whole genome shotgun (WGS) entry which is preliminary data.</text>
</comment>
<evidence type="ECO:0000313" key="8">
    <source>
        <dbReference type="EMBL" id="GAJ06735.1"/>
    </source>
</evidence>
<protein>
    <recommendedName>
        <fullName evidence="7">ABC transporter domain-containing protein</fullName>
    </recommendedName>
</protein>
<accession>X1VHD1</accession>
<dbReference type="Gene3D" id="3.40.50.300">
    <property type="entry name" value="P-loop containing nucleotide triphosphate hydrolases"/>
    <property type="match status" value="1"/>
</dbReference>
<keyword evidence="4" id="KW-0997">Cell inner membrane</keyword>
<evidence type="ECO:0000256" key="4">
    <source>
        <dbReference type="ARBA" id="ARBA00022519"/>
    </source>
</evidence>
<keyword evidence="6" id="KW-0472">Membrane</keyword>
<dbReference type="Pfam" id="PF00005">
    <property type="entry name" value="ABC_tran"/>
    <property type="match status" value="1"/>
</dbReference>
<name>X1VHD1_9ZZZZ</name>
<keyword evidence="5" id="KW-1278">Translocase</keyword>
<dbReference type="InterPro" id="IPR003439">
    <property type="entry name" value="ABC_transporter-like_ATP-bd"/>
</dbReference>
<dbReference type="GO" id="GO:0016020">
    <property type="term" value="C:membrane"/>
    <property type="evidence" value="ECO:0007669"/>
    <property type="project" value="UniProtKB-SubCell"/>
</dbReference>
<dbReference type="GO" id="GO:0005524">
    <property type="term" value="F:ATP binding"/>
    <property type="evidence" value="ECO:0007669"/>
    <property type="project" value="InterPro"/>
</dbReference>
<proteinExistence type="predicted"/>
<dbReference type="PANTHER" id="PTHR43297">
    <property type="entry name" value="OLIGOPEPTIDE TRANSPORT ATP-BINDING PROTEIN APPD"/>
    <property type="match status" value="1"/>
</dbReference>
<dbReference type="EMBL" id="BARW01029186">
    <property type="protein sequence ID" value="GAJ06735.1"/>
    <property type="molecule type" value="Genomic_DNA"/>
</dbReference>
<keyword evidence="3" id="KW-1003">Cell membrane</keyword>
<dbReference type="AlphaFoldDB" id="X1VHD1"/>
<reference evidence="8" key="1">
    <citation type="journal article" date="2014" name="Front. Microbiol.">
        <title>High frequency of phylogenetically diverse reductive dehalogenase-homologous genes in deep subseafloor sedimentary metagenomes.</title>
        <authorList>
            <person name="Kawai M."/>
            <person name="Futagami T."/>
            <person name="Toyoda A."/>
            <person name="Takaki Y."/>
            <person name="Nishi S."/>
            <person name="Hori S."/>
            <person name="Arai W."/>
            <person name="Tsubouchi T."/>
            <person name="Morono Y."/>
            <person name="Uchiyama I."/>
            <person name="Ito T."/>
            <person name="Fujiyama A."/>
            <person name="Inagaki F."/>
            <person name="Takami H."/>
        </authorList>
    </citation>
    <scope>NUCLEOTIDE SEQUENCE</scope>
    <source>
        <strain evidence="8">Expedition CK06-06</strain>
    </source>
</reference>